<evidence type="ECO:0008006" key="5">
    <source>
        <dbReference type="Google" id="ProtNLM"/>
    </source>
</evidence>
<accession>A0A7G8TAA8</accession>
<name>A0A6N8I3F2_9FIRM</name>
<gene>
    <name evidence="1" type="ORF">CAFE_31950</name>
    <name evidence="2" type="ORF">HCR03_18245</name>
</gene>
<accession>A0A6N8I3F2</accession>
<protein>
    <recommendedName>
        <fullName evidence="5">DUF1579 domain-containing protein</fullName>
    </recommendedName>
</protein>
<dbReference type="AlphaFoldDB" id="A0A6N8I3F2"/>
<dbReference type="EMBL" id="CP060286">
    <property type="protein sequence ID" value="QNK40549.1"/>
    <property type="molecule type" value="Genomic_DNA"/>
</dbReference>
<dbReference type="OrthoDB" id="9814791at2"/>
<evidence type="ECO:0000313" key="1">
    <source>
        <dbReference type="EMBL" id="MVB12455.1"/>
    </source>
</evidence>
<evidence type="ECO:0000313" key="3">
    <source>
        <dbReference type="Proteomes" id="UP000469440"/>
    </source>
</evidence>
<organism evidence="1 3">
    <name type="scientific">Caproicibacter fermentans</name>
    <dbReference type="NCBI Taxonomy" id="2576756"/>
    <lineage>
        <taxon>Bacteria</taxon>
        <taxon>Bacillati</taxon>
        <taxon>Bacillota</taxon>
        <taxon>Clostridia</taxon>
        <taxon>Eubacteriales</taxon>
        <taxon>Acutalibacteraceae</taxon>
        <taxon>Caproicibacter</taxon>
    </lineage>
</organism>
<dbReference type="EMBL" id="VWXL01000095">
    <property type="protein sequence ID" value="MVB12455.1"/>
    <property type="molecule type" value="Genomic_DNA"/>
</dbReference>
<reference evidence="2 4" key="2">
    <citation type="submission" date="2020-08" db="EMBL/GenBank/DDBJ databases">
        <title>The isolate Caproiciproducens sp. 7D4C2 produces n-caproate at mildly acidic conditions from hexoses: genome and rBOX comparison with related strains and chain-elongating bacteria.</title>
        <authorList>
            <person name="Esquivel-Elizondo S."/>
            <person name="Bagci C."/>
            <person name="Temovska M."/>
            <person name="Jeon B.S."/>
            <person name="Bessarab I."/>
            <person name="Williams R.B.H."/>
            <person name="Huson D.H."/>
            <person name="Angenent L.T."/>
        </authorList>
    </citation>
    <scope>NUCLEOTIDE SEQUENCE [LARGE SCALE GENOMIC DNA]</scope>
    <source>
        <strain evidence="2 4">7D4C2</strain>
    </source>
</reference>
<dbReference type="RefSeq" id="WP_066646016.1">
    <property type="nucleotide sequence ID" value="NZ_CP060286.1"/>
</dbReference>
<dbReference type="Proteomes" id="UP000469440">
    <property type="component" value="Unassembled WGS sequence"/>
</dbReference>
<dbReference type="KEGG" id="cfem:HCR03_18245"/>
<evidence type="ECO:0000313" key="4">
    <source>
        <dbReference type="Proteomes" id="UP000515909"/>
    </source>
</evidence>
<evidence type="ECO:0000313" key="2">
    <source>
        <dbReference type="EMBL" id="QNK40549.1"/>
    </source>
</evidence>
<dbReference type="Proteomes" id="UP000515909">
    <property type="component" value="Chromosome"/>
</dbReference>
<keyword evidence="3" id="KW-1185">Reference proteome</keyword>
<proteinExistence type="predicted"/>
<sequence length="168" mass="19606">MNSFGTALIASQKSAVIPEEQNLFGQFVGDWDFDWYDRIGAHAGRHVKGEWIFAWVLEGTAVQDLFICPSREERLVNSQPDNEYGTTIRIYNPKTCAWDIFYGCTGEATRLEARKEDDKIVLTEIGDKKMKWIFSEITKDSFRWQCDDTEDGLTWKTYRELFAVRKKR</sequence>
<reference evidence="1 3" key="1">
    <citation type="submission" date="2019-09" db="EMBL/GenBank/DDBJ databases">
        <title>Genome sequence of Clostridium sp. EA1.</title>
        <authorList>
            <person name="Poehlein A."/>
            <person name="Bengelsdorf F.R."/>
            <person name="Daniel R."/>
        </authorList>
    </citation>
    <scope>NUCLEOTIDE SEQUENCE [LARGE SCALE GENOMIC DNA]</scope>
    <source>
        <strain evidence="1 3">EA1</strain>
    </source>
</reference>